<reference evidence="1 2" key="1">
    <citation type="journal article" date="2018" name="Nat. Biotechnol.">
        <title>A standardized bacterial taxonomy based on genome phylogeny substantially revises the tree of life.</title>
        <authorList>
            <person name="Parks D.H."/>
            <person name="Chuvochina M."/>
            <person name="Waite D.W."/>
            <person name="Rinke C."/>
            <person name="Skarshewski A."/>
            <person name="Chaumeil P.A."/>
            <person name="Hugenholtz P."/>
        </authorList>
    </citation>
    <scope>NUCLEOTIDE SEQUENCE [LARGE SCALE GENOMIC DNA]</scope>
    <source>
        <strain evidence="1">UBA9380</strain>
    </source>
</reference>
<organism evidence="1 2">
    <name type="scientific">Marinobacter adhaerens</name>
    <dbReference type="NCBI Taxonomy" id="1033846"/>
    <lineage>
        <taxon>Bacteria</taxon>
        <taxon>Pseudomonadati</taxon>
        <taxon>Pseudomonadota</taxon>
        <taxon>Gammaproteobacteria</taxon>
        <taxon>Pseudomonadales</taxon>
        <taxon>Marinobacteraceae</taxon>
        <taxon>Marinobacter</taxon>
    </lineage>
</organism>
<evidence type="ECO:0000313" key="1">
    <source>
        <dbReference type="EMBL" id="HBC35347.1"/>
    </source>
</evidence>
<dbReference type="Proteomes" id="UP000263489">
    <property type="component" value="Unassembled WGS sequence"/>
</dbReference>
<sequence>MHLIVVRLWILLAGLLFTSASLAASESV</sequence>
<name>A0A352IV64_9GAMM</name>
<accession>A0A352IV64</accession>
<feature type="non-terminal residue" evidence="1">
    <location>
        <position position="28"/>
    </location>
</feature>
<comment type="caution">
    <text evidence="1">The sequence shown here is derived from an EMBL/GenBank/DDBJ whole genome shotgun (WGS) entry which is preliminary data.</text>
</comment>
<proteinExistence type="predicted"/>
<protein>
    <submittedName>
        <fullName evidence="1">Amino acid ABC transporter substrate-binding protein</fullName>
    </submittedName>
</protein>
<evidence type="ECO:0000313" key="2">
    <source>
        <dbReference type="Proteomes" id="UP000263489"/>
    </source>
</evidence>
<dbReference type="EMBL" id="DNNA01000220">
    <property type="protein sequence ID" value="HBC35347.1"/>
    <property type="molecule type" value="Genomic_DNA"/>
</dbReference>
<dbReference type="AlphaFoldDB" id="A0A352IV64"/>
<gene>
    <name evidence="1" type="ORF">DC045_13760</name>
</gene>